<gene>
    <name evidence="3" type="ORF">NBR_LOCUS17731</name>
</gene>
<dbReference type="SMART" id="SM00540">
    <property type="entry name" value="LEM"/>
    <property type="match status" value="1"/>
</dbReference>
<keyword evidence="4" id="KW-1185">Reference proteome</keyword>
<evidence type="ECO:0000313" key="4">
    <source>
        <dbReference type="Proteomes" id="UP000271162"/>
    </source>
</evidence>
<dbReference type="Pfam" id="PF03020">
    <property type="entry name" value="LEM"/>
    <property type="match status" value="1"/>
</dbReference>
<organism evidence="5">
    <name type="scientific">Nippostrongylus brasiliensis</name>
    <name type="common">Rat hookworm</name>
    <dbReference type="NCBI Taxonomy" id="27835"/>
    <lineage>
        <taxon>Eukaryota</taxon>
        <taxon>Metazoa</taxon>
        <taxon>Ecdysozoa</taxon>
        <taxon>Nematoda</taxon>
        <taxon>Chromadorea</taxon>
        <taxon>Rhabditida</taxon>
        <taxon>Rhabditina</taxon>
        <taxon>Rhabditomorpha</taxon>
        <taxon>Strongyloidea</taxon>
        <taxon>Heligmosomidae</taxon>
        <taxon>Nippostrongylus</taxon>
    </lineage>
</organism>
<dbReference type="SUPFAM" id="SSF63451">
    <property type="entry name" value="LEM domain"/>
    <property type="match status" value="1"/>
</dbReference>
<feature type="region of interest" description="Disordered" evidence="1">
    <location>
        <begin position="45"/>
        <end position="87"/>
    </location>
</feature>
<dbReference type="EMBL" id="UYSL01022936">
    <property type="protein sequence ID" value="VDL81390.1"/>
    <property type="molecule type" value="Genomic_DNA"/>
</dbReference>
<protein>
    <submittedName>
        <fullName evidence="5">LEM domain-containing protein</fullName>
    </submittedName>
</protein>
<accession>A0A0N4YKY1</accession>
<evidence type="ECO:0000313" key="3">
    <source>
        <dbReference type="EMBL" id="VDL81390.1"/>
    </source>
</evidence>
<dbReference type="Gene3D" id="1.10.720.40">
    <property type="match status" value="1"/>
</dbReference>
<dbReference type="CDD" id="cd12934">
    <property type="entry name" value="LEM"/>
    <property type="match status" value="1"/>
</dbReference>
<reference evidence="5" key="1">
    <citation type="submission" date="2017-02" db="UniProtKB">
        <authorList>
            <consortium name="WormBaseParasite"/>
        </authorList>
    </citation>
    <scope>IDENTIFICATION</scope>
</reference>
<dbReference type="WBParaSite" id="NBR_0001773001-mRNA-1">
    <property type="protein sequence ID" value="NBR_0001773001-mRNA-1"/>
    <property type="gene ID" value="NBR_0001773001"/>
</dbReference>
<sequence length="87" mass="9511">MDLDDLPDHEIRQRLIALGQNVGPLTPTTRAIHIKKLRTLLNATGDQHVHEPSPPPSVVNGNGTSHLEILDNEPIVEAPTKATSLKR</sequence>
<dbReference type="InterPro" id="IPR003887">
    <property type="entry name" value="LEM_dom"/>
</dbReference>
<dbReference type="InterPro" id="IPR011015">
    <property type="entry name" value="LEM/LEM-like_dom_sf"/>
</dbReference>
<evidence type="ECO:0000256" key="1">
    <source>
        <dbReference type="SAM" id="MobiDB-lite"/>
    </source>
</evidence>
<evidence type="ECO:0000259" key="2">
    <source>
        <dbReference type="PROSITE" id="PS50954"/>
    </source>
</evidence>
<feature type="domain" description="LEM" evidence="2">
    <location>
        <begin position="1"/>
        <end position="44"/>
    </location>
</feature>
<name>A0A0N4YKY1_NIPBR</name>
<dbReference type="AlphaFoldDB" id="A0A0N4YKY1"/>
<reference evidence="3 4" key="2">
    <citation type="submission" date="2018-11" db="EMBL/GenBank/DDBJ databases">
        <authorList>
            <consortium name="Pathogen Informatics"/>
        </authorList>
    </citation>
    <scope>NUCLEOTIDE SEQUENCE [LARGE SCALE GENOMIC DNA]</scope>
</reference>
<dbReference type="PROSITE" id="PS50954">
    <property type="entry name" value="LEM"/>
    <property type="match status" value="1"/>
</dbReference>
<proteinExistence type="predicted"/>
<evidence type="ECO:0000313" key="5">
    <source>
        <dbReference type="WBParaSite" id="NBR_0001773001-mRNA-1"/>
    </source>
</evidence>
<dbReference type="Proteomes" id="UP000271162">
    <property type="component" value="Unassembled WGS sequence"/>
</dbReference>